<accession>A0ABD5UB78</accession>
<gene>
    <name evidence="2" type="ORF">ACFQHK_02915</name>
</gene>
<protein>
    <submittedName>
        <fullName evidence="2">ArsR/SmtB family transcription factor</fullName>
    </submittedName>
</protein>
<evidence type="ECO:0000259" key="1">
    <source>
        <dbReference type="PROSITE" id="PS50987"/>
    </source>
</evidence>
<evidence type="ECO:0000313" key="3">
    <source>
        <dbReference type="Proteomes" id="UP001596406"/>
    </source>
</evidence>
<evidence type="ECO:0000313" key="2">
    <source>
        <dbReference type="EMBL" id="MFC6835456.1"/>
    </source>
</evidence>
<dbReference type="AlphaFoldDB" id="A0ABD5UB78"/>
<dbReference type="Gene3D" id="1.10.10.10">
    <property type="entry name" value="Winged helix-like DNA-binding domain superfamily/Winged helix DNA-binding domain"/>
    <property type="match status" value="1"/>
</dbReference>
<dbReference type="Pfam" id="PF01022">
    <property type="entry name" value="HTH_5"/>
    <property type="match status" value="1"/>
</dbReference>
<dbReference type="SUPFAM" id="SSF46785">
    <property type="entry name" value="Winged helix' DNA-binding domain"/>
    <property type="match status" value="1"/>
</dbReference>
<dbReference type="PROSITE" id="PS50987">
    <property type="entry name" value="HTH_ARSR_2"/>
    <property type="match status" value="1"/>
</dbReference>
<dbReference type="InterPro" id="IPR011991">
    <property type="entry name" value="ArsR-like_HTH"/>
</dbReference>
<dbReference type="Proteomes" id="UP001596406">
    <property type="component" value="Unassembled WGS sequence"/>
</dbReference>
<name>A0ABD5UB78_9EURY</name>
<comment type="caution">
    <text evidence="2">The sequence shown here is derived from an EMBL/GenBank/DDBJ whole genome shotgun (WGS) entry which is preliminary data.</text>
</comment>
<dbReference type="SMART" id="SM00418">
    <property type="entry name" value="HTH_ARSR"/>
    <property type="match status" value="1"/>
</dbReference>
<reference evidence="2 3" key="1">
    <citation type="journal article" date="2019" name="Int. J. Syst. Evol. Microbiol.">
        <title>The Global Catalogue of Microorganisms (GCM) 10K type strain sequencing project: providing services to taxonomists for standard genome sequencing and annotation.</title>
        <authorList>
            <consortium name="The Broad Institute Genomics Platform"/>
            <consortium name="The Broad Institute Genome Sequencing Center for Infectious Disease"/>
            <person name="Wu L."/>
            <person name="Ma J."/>
        </authorList>
    </citation>
    <scope>NUCLEOTIDE SEQUENCE [LARGE SCALE GENOMIC DNA]</scope>
    <source>
        <strain evidence="2 3">PSRA2</strain>
    </source>
</reference>
<organism evidence="2 3">
    <name type="scientific">Halomarina ordinaria</name>
    <dbReference type="NCBI Taxonomy" id="3033939"/>
    <lineage>
        <taxon>Archaea</taxon>
        <taxon>Methanobacteriati</taxon>
        <taxon>Methanobacteriota</taxon>
        <taxon>Stenosarchaea group</taxon>
        <taxon>Halobacteria</taxon>
        <taxon>Halobacteriales</taxon>
        <taxon>Natronomonadaceae</taxon>
        <taxon>Halomarina</taxon>
    </lineage>
</organism>
<dbReference type="EMBL" id="JBHSXM010000001">
    <property type="protein sequence ID" value="MFC6835456.1"/>
    <property type="molecule type" value="Genomic_DNA"/>
</dbReference>
<dbReference type="RefSeq" id="WP_304447157.1">
    <property type="nucleotide sequence ID" value="NZ_JARRAH010000001.1"/>
</dbReference>
<dbReference type="InterPro" id="IPR001845">
    <property type="entry name" value="HTH_ArsR_DNA-bd_dom"/>
</dbReference>
<keyword evidence="3" id="KW-1185">Reference proteome</keyword>
<dbReference type="PANTHER" id="PTHR38600">
    <property type="entry name" value="TRANSCRIPTIONAL REGULATORY PROTEIN"/>
    <property type="match status" value="1"/>
</dbReference>
<dbReference type="InterPro" id="IPR036388">
    <property type="entry name" value="WH-like_DNA-bd_sf"/>
</dbReference>
<feature type="domain" description="HTH arsR-type" evidence="1">
    <location>
        <begin position="1"/>
        <end position="91"/>
    </location>
</feature>
<dbReference type="CDD" id="cd00090">
    <property type="entry name" value="HTH_ARSR"/>
    <property type="match status" value="1"/>
</dbReference>
<dbReference type="PANTHER" id="PTHR38600:SF1">
    <property type="entry name" value="TRANSCRIPTIONAL REGULATORY PROTEIN"/>
    <property type="match status" value="1"/>
</dbReference>
<dbReference type="InterPro" id="IPR036390">
    <property type="entry name" value="WH_DNA-bd_sf"/>
</dbReference>
<sequence length="91" mass="10138">MEGELWYVLGGTRGGPNRARLLQAVAERPRNANQLASELGLDYKTVRHHLEVLQTNGLVRDSGGGYGTVYLPSDRVRTNWETVEEILAETD</sequence>
<proteinExistence type="predicted"/>